<evidence type="ECO:0000256" key="2">
    <source>
        <dbReference type="ARBA" id="ARBA00022679"/>
    </source>
</evidence>
<evidence type="ECO:0000256" key="1">
    <source>
        <dbReference type="ARBA" id="ARBA00010688"/>
    </source>
</evidence>
<proteinExistence type="inferred from homology"/>
<protein>
    <submittedName>
        <fullName evidence="6">Sugar kinase</fullName>
    </submittedName>
</protein>
<dbReference type="Pfam" id="PF00294">
    <property type="entry name" value="PfkB"/>
    <property type="match status" value="1"/>
</dbReference>
<dbReference type="EMBL" id="JAUHMF010000001">
    <property type="protein sequence ID" value="MDT8897596.1"/>
    <property type="molecule type" value="Genomic_DNA"/>
</dbReference>
<accession>A0ABU3NL80</accession>
<evidence type="ECO:0000256" key="3">
    <source>
        <dbReference type="ARBA" id="ARBA00022777"/>
    </source>
</evidence>
<dbReference type="InterPro" id="IPR011611">
    <property type="entry name" value="PfkB_dom"/>
</dbReference>
<dbReference type="RefSeq" id="WP_315624259.1">
    <property type="nucleotide sequence ID" value="NZ_JAUHMF010000001.1"/>
</dbReference>
<keyword evidence="7" id="KW-1185">Reference proteome</keyword>
<comment type="caution">
    <text evidence="6">The sequence shown here is derived from an EMBL/GenBank/DDBJ whole genome shotgun (WGS) entry which is preliminary data.</text>
</comment>
<gene>
    <name evidence="6" type="ORF">QYE77_04900</name>
</gene>
<dbReference type="PROSITE" id="PS00584">
    <property type="entry name" value="PFKB_KINASES_2"/>
    <property type="match status" value="1"/>
</dbReference>
<dbReference type="PANTHER" id="PTHR43320">
    <property type="entry name" value="SUGAR KINASE"/>
    <property type="match status" value="1"/>
</dbReference>
<dbReference type="GO" id="GO:0016301">
    <property type="term" value="F:kinase activity"/>
    <property type="evidence" value="ECO:0007669"/>
    <property type="project" value="UniProtKB-KW"/>
</dbReference>
<sequence length="322" mass="34088">MTRIYDLLVVGEINPDLILTGDVEPVFGQVEKLVDSATLTVGSSSAIFACGAARLGLKTTFVGLCGADVFGHFMVDQMHRRGIGVEHIQIRPDGATGLSVILARGADRAILTYPGLIPVLRAEDVPLHLLEQVRHLHVASYFLQSNLQPGLPDLFRQARALGVTTSLDTNYDPSGQWHGFDALLAQTDVLFLNETEACSLSREADVEAAAQKLAALVSVVAIKLGARGALAIQGSRIVNVPGLPVKVVDTVGAGDSFDAGFIYGYLHGWDLERTLRLAVICGSLSTQAAGGIAAQPTLIEALDILATWEKKGAPTLSEGEGQ</sequence>
<dbReference type="InterPro" id="IPR029056">
    <property type="entry name" value="Ribokinase-like"/>
</dbReference>
<dbReference type="PANTHER" id="PTHR43320:SF3">
    <property type="entry name" value="CARBOHYDRATE KINASE PFKB DOMAIN-CONTAINING PROTEIN"/>
    <property type="match status" value="1"/>
</dbReference>
<dbReference type="PRINTS" id="PR00990">
    <property type="entry name" value="RIBOKINASE"/>
</dbReference>
<dbReference type="InterPro" id="IPR002139">
    <property type="entry name" value="Ribo/fructo_kinase"/>
</dbReference>
<comment type="similarity">
    <text evidence="1 4">Belongs to the carbohydrate kinase PfkB family.</text>
</comment>
<reference evidence="6 7" key="1">
    <citation type="submission" date="2023-07" db="EMBL/GenBank/DDBJ databases">
        <title>Novel species of Thermanaerothrix with wide hydrolytic capabilities.</title>
        <authorList>
            <person name="Zayulina K.S."/>
            <person name="Podosokorskaya O.A."/>
            <person name="Elcheninov A.G."/>
        </authorList>
    </citation>
    <scope>NUCLEOTIDE SEQUENCE [LARGE SCALE GENOMIC DNA]</scope>
    <source>
        <strain evidence="6 7">4228-RoL</strain>
    </source>
</reference>
<dbReference type="InterPro" id="IPR002173">
    <property type="entry name" value="Carboh/pur_kinase_PfkB_CS"/>
</dbReference>
<evidence type="ECO:0000313" key="7">
    <source>
        <dbReference type="Proteomes" id="UP001254165"/>
    </source>
</evidence>
<dbReference type="SUPFAM" id="SSF53613">
    <property type="entry name" value="Ribokinase-like"/>
    <property type="match status" value="1"/>
</dbReference>
<keyword evidence="2 4" id="KW-0808">Transferase</keyword>
<feature type="domain" description="Carbohydrate kinase PfkB" evidence="5">
    <location>
        <begin position="7"/>
        <end position="297"/>
    </location>
</feature>
<name>A0ABU3NL80_9CHLR</name>
<dbReference type="InterPro" id="IPR052700">
    <property type="entry name" value="Carb_kinase_PfkB-like"/>
</dbReference>
<dbReference type="CDD" id="cd01166">
    <property type="entry name" value="KdgK"/>
    <property type="match status" value="1"/>
</dbReference>
<organism evidence="6 7">
    <name type="scientific">Thermanaerothrix solaris</name>
    <dbReference type="NCBI Taxonomy" id="3058434"/>
    <lineage>
        <taxon>Bacteria</taxon>
        <taxon>Bacillati</taxon>
        <taxon>Chloroflexota</taxon>
        <taxon>Anaerolineae</taxon>
        <taxon>Anaerolineales</taxon>
        <taxon>Anaerolineaceae</taxon>
        <taxon>Thermanaerothrix</taxon>
    </lineage>
</organism>
<dbReference type="Proteomes" id="UP001254165">
    <property type="component" value="Unassembled WGS sequence"/>
</dbReference>
<keyword evidence="3 4" id="KW-0418">Kinase</keyword>
<evidence type="ECO:0000259" key="5">
    <source>
        <dbReference type="Pfam" id="PF00294"/>
    </source>
</evidence>
<evidence type="ECO:0000256" key="4">
    <source>
        <dbReference type="RuleBase" id="RU003704"/>
    </source>
</evidence>
<dbReference type="Gene3D" id="3.40.1190.20">
    <property type="match status" value="1"/>
</dbReference>
<evidence type="ECO:0000313" key="6">
    <source>
        <dbReference type="EMBL" id="MDT8897596.1"/>
    </source>
</evidence>